<dbReference type="InterPro" id="IPR005511">
    <property type="entry name" value="SMP-30"/>
</dbReference>
<dbReference type="Proteomes" id="UP001652740">
    <property type="component" value="Unplaced"/>
</dbReference>
<evidence type="ECO:0000256" key="11">
    <source>
        <dbReference type="ARBA" id="ARBA00022723"/>
    </source>
</evidence>
<evidence type="ECO:0000256" key="9">
    <source>
        <dbReference type="ARBA" id="ARBA00016808"/>
    </source>
</evidence>
<comment type="cofactor">
    <cofactor evidence="4">
        <name>Mg(2+)</name>
        <dbReference type="ChEBI" id="CHEBI:18420"/>
    </cofactor>
</comment>
<dbReference type="InterPro" id="IPR008367">
    <property type="entry name" value="Regucalcin"/>
</dbReference>
<keyword evidence="13" id="KW-0106">Calcium</keyword>
<dbReference type="GeneID" id="128201539"/>
<comment type="cofactor">
    <cofactor evidence="3">
        <name>Mn(2+)</name>
        <dbReference type="ChEBI" id="CHEBI:29035"/>
    </cofactor>
</comment>
<evidence type="ECO:0000256" key="12">
    <source>
        <dbReference type="ARBA" id="ARBA00022801"/>
    </source>
</evidence>
<evidence type="ECO:0000256" key="4">
    <source>
        <dbReference type="ARBA" id="ARBA00001946"/>
    </source>
</evidence>
<dbReference type="InterPro" id="IPR013658">
    <property type="entry name" value="SGL"/>
</dbReference>
<evidence type="ECO:0000256" key="2">
    <source>
        <dbReference type="ARBA" id="ARBA00001913"/>
    </source>
</evidence>
<evidence type="ECO:0000313" key="19">
    <source>
        <dbReference type="RefSeq" id="XP_052754804.1"/>
    </source>
</evidence>
<dbReference type="SUPFAM" id="SSF63829">
    <property type="entry name" value="Calcium-dependent phosphotriesterase"/>
    <property type="match status" value="1"/>
</dbReference>
<comment type="catalytic activity">
    <reaction evidence="1">
        <text>D-glucono-1,5-lactone + H2O = D-gluconate + H(+)</text>
        <dbReference type="Rhea" id="RHEA:10440"/>
        <dbReference type="ChEBI" id="CHEBI:15377"/>
        <dbReference type="ChEBI" id="CHEBI:15378"/>
        <dbReference type="ChEBI" id="CHEBI:16217"/>
        <dbReference type="ChEBI" id="CHEBI:18391"/>
        <dbReference type="EC" id="3.1.1.17"/>
    </reaction>
</comment>
<evidence type="ECO:0000313" key="16">
    <source>
        <dbReference type="Proteomes" id="UP001652740"/>
    </source>
</evidence>
<dbReference type="RefSeq" id="XP_052754802.1">
    <property type="nucleotide sequence ID" value="XM_052898842.1"/>
</dbReference>
<comment type="subcellular location">
    <subcellularLocation>
        <location evidence="6">Cytoplasm</location>
    </subcellularLocation>
</comment>
<comment type="cofactor">
    <cofactor evidence="2">
        <name>Ca(2+)</name>
        <dbReference type="ChEBI" id="CHEBI:29108"/>
    </cofactor>
</comment>
<evidence type="ECO:0000313" key="18">
    <source>
        <dbReference type="RefSeq" id="XP_052754803.1"/>
    </source>
</evidence>
<dbReference type="PRINTS" id="PR01790">
    <property type="entry name" value="SMP30FAMILY"/>
</dbReference>
<sequence length="305" mass="33948">MSVKVEKIVDPVTLGEGPHWDERQQALYFVSIHDRTIHKYVPTTKEHTKTTLDGTVGFIVPVEGTTDQFVVGVGRKFQVVQWDGRENSRAKVVRELGEVDQHTNPPTRLNDGKADPRGRLYAGTMGHEKPLGVFVPEQGSFFRLDGSKITTVSDKIGISNGLTWDLKEKAMYYIDSPELNIRRYDYNVETGEISNLRRIFDFKKNGIEGTPDGMTIDTNGNLWVAVFNGSSILQIDPRAGKLLQQIPIPAKQVTSVTFGGPNYDILFVTSAKLKIDNVEQKPPCGATFIVTGHGAKGYPNNNFRL</sequence>
<evidence type="ECO:0000256" key="10">
    <source>
        <dbReference type="ARBA" id="ARBA00022490"/>
    </source>
</evidence>
<comment type="similarity">
    <text evidence="7">Belongs to the SMP-30/CGR1 family.</text>
</comment>
<evidence type="ECO:0000256" key="14">
    <source>
        <dbReference type="ARBA" id="ARBA00032464"/>
    </source>
</evidence>
<evidence type="ECO:0000256" key="13">
    <source>
        <dbReference type="ARBA" id="ARBA00022837"/>
    </source>
</evidence>
<dbReference type="Gene3D" id="2.120.10.30">
    <property type="entry name" value="TolB, C-terminal domain"/>
    <property type="match status" value="1"/>
</dbReference>
<keyword evidence="11" id="KW-0479">Metal-binding</keyword>
<accession>A0ABM3MTW5</accession>
<proteinExistence type="inferred from homology"/>
<protein>
    <recommendedName>
        <fullName evidence="9">Regucalcin</fullName>
        <ecNumber evidence="8">3.1.1.17</ecNumber>
    </recommendedName>
    <alternativeName>
        <fullName evidence="14">Gluconolactonase</fullName>
    </alternativeName>
</protein>
<evidence type="ECO:0000256" key="5">
    <source>
        <dbReference type="ARBA" id="ARBA00001947"/>
    </source>
</evidence>
<evidence type="ECO:0000256" key="8">
    <source>
        <dbReference type="ARBA" id="ARBA00013227"/>
    </source>
</evidence>
<keyword evidence="12" id="KW-0378">Hydrolase</keyword>
<evidence type="ECO:0000256" key="6">
    <source>
        <dbReference type="ARBA" id="ARBA00004496"/>
    </source>
</evidence>
<gene>
    <name evidence="17 18 19" type="primary">LOC128201539</name>
</gene>
<dbReference type="PANTHER" id="PTHR10907:SF66">
    <property type="entry name" value="MIP34848P1-RELATED"/>
    <property type="match status" value="1"/>
</dbReference>
<name>A0ABM3MTW5_GALME</name>
<dbReference type="InterPro" id="IPR011042">
    <property type="entry name" value="6-blade_b-propeller_TolB-like"/>
</dbReference>
<dbReference type="RefSeq" id="XP_052754804.1">
    <property type="nucleotide sequence ID" value="XM_052898844.1"/>
</dbReference>
<organism evidence="16 19">
    <name type="scientific">Galleria mellonella</name>
    <name type="common">Greater wax moth</name>
    <dbReference type="NCBI Taxonomy" id="7137"/>
    <lineage>
        <taxon>Eukaryota</taxon>
        <taxon>Metazoa</taxon>
        <taxon>Ecdysozoa</taxon>
        <taxon>Arthropoda</taxon>
        <taxon>Hexapoda</taxon>
        <taxon>Insecta</taxon>
        <taxon>Pterygota</taxon>
        <taxon>Neoptera</taxon>
        <taxon>Endopterygota</taxon>
        <taxon>Lepidoptera</taxon>
        <taxon>Glossata</taxon>
        <taxon>Ditrysia</taxon>
        <taxon>Pyraloidea</taxon>
        <taxon>Pyralidae</taxon>
        <taxon>Galleriinae</taxon>
        <taxon>Galleria</taxon>
    </lineage>
</organism>
<keyword evidence="10" id="KW-0963">Cytoplasm</keyword>
<evidence type="ECO:0000256" key="1">
    <source>
        <dbReference type="ARBA" id="ARBA00001589"/>
    </source>
</evidence>
<evidence type="ECO:0000256" key="3">
    <source>
        <dbReference type="ARBA" id="ARBA00001936"/>
    </source>
</evidence>
<dbReference type="EC" id="3.1.1.17" evidence="8"/>
<keyword evidence="16" id="KW-1185">Reference proteome</keyword>
<evidence type="ECO:0000256" key="7">
    <source>
        <dbReference type="ARBA" id="ARBA00008853"/>
    </source>
</evidence>
<dbReference type="PANTHER" id="PTHR10907">
    <property type="entry name" value="REGUCALCIN"/>
    <property type="match status" value="1"/>
</dbReference>
<dbReference type="Pfam" id="PF08450">
    <property type="entry name" value="SGL"/>
    <property type="match status" value="1"/>
</dbReference>
<feature type="domain" description="SMP-30/Gluconolactonase/LRE-like region" evidence="15">
    <location>
        <begin position="14"/>
        <end position="271"/>
    </location>
</feature>
<comment type="cofactor">
    <cofactor evidence="5">
        <name>Zn(2+)</name>
        <dbReference type="ChEBI" id="CHEBI:29105"/>
    </cofactor>
</comment>
<evidence type="ECO:0000259" key="15">
    <source>
        <dbReference type="Pfam" id="PF08450"/>
    </source>
</evidence>
<reference evidence="17 18" key="1">
    <citation type="submission" date="2025-05" db="UniProtKB">
        <authorList>
            <consortium name="RefSeq"/>
        </authorList>
    </citation>
    <scope>IDENTIFICATION</scope>
    <source>
        <tissue evidence="17 18">Whole larvae</tissue>
    </source>
</reference>
<dbReference type="RefSeq" id="XP_052754803.1">
    <property type="nucleotide sequence ID" value="XM_052898843.1"/>
</dbReference>
<evidence type="ECO:0000313" key="17">
    <source>
        <dbReference type="RefSeq" id="XP_052754802.1"/>
    </source>
</evidence>
<dbReference type="PRINTS" id="PR01791">
    <property type="entry name" value="REGUCALCIN"/>
</dbReference>